<evidence type="ECO:0000256" key="6">
    <source>
        <dbReference type="ARBA" id="ARBA00023163"/>
    </source>
</evidence>
<dbReference type="OrthoDB" id="692126at2759"/>
<accession>I1IHM1</accession>
<evidence type="ECO:0000256" key="3">
    <source>
        <dbReference type="ARBA" id="ARBA00023015"/>
    </source>
</evidence>
<dbReference type="EnsemblPlants" id="KQJ86375">
    <property type="protein sequence ID" value="KQJ86375"/>
    <property type="gene ID" value="BRADI_4g05010v3"/>
</dbReference>
<keyword evidence="13" id="KW-1185">Reference proteome</keyword>
<comment type="subcellular location">
    <subcellularLocation>
        <location evidence="1">Nucleus</location>
    </subcellularLocation>
</comment>
<evidence type="ECO:0000313" key="11">
    <source>
        <dbReference type="EMBL" id="KQJ86375.1"/>
    </source>
</evidence>
<dbReference type="RefSeq" id="XP_003575471.2">
    <property type="nucleotide sequence ID" value="XM_003575423.4"/>
</dbReference>
<keyword evidence="6" id="KW-0804">Transcription</keyword>
<keyword evidence="7" id="KW-0539">Nucleus</keyword>
<dbReference type="PANTHER" id="PTHR31713">
    <property type="entry name" value="OS02G0177800 PROTEIN"/>
    <property type="match status" value="1"/>
</dbReference>
<evidence type="ECO:0000259" key="8">
    <source>
        <dbReference type="Pfam" id="PF07887"/>
    </source>
</evidence>
<name>I1IHM1_BRADI</name>
<dbReference type="GO" id="GO:0043565">
    <property type="term" value="F:sequence-specific DNA binding"/>
    <property type="evidence" value="ECO:0000318"/>
    <property type="project" value="GO_Central"/>
</dbReference>
<dbReference type="PANTHER" id="PTHR31713:SF47">
    <property type="entry name" value="PROTEIN, PUTATIVE, EXPRESSED-RELATED"/>
    <property type="match status" value="1"/>
</dbReference>
<gene>
    <name evidence="12" type="primary">LOC100840844</name>
    <name evidence="11" type="ORF">BRADI_4g05010v3</name>
</gene>
<dbReference type="STRING" id="15368.I1IHM1"/>
<evidence type="ECO:0000259" key="10">
    <source>
        <dbReference type="Pfam" id="PF20452"/>
    </source>
</evidence>
<evidence type="ECO:0000256" key="5">
    <source>
        <dbReference type="ARBA" id="ARBA00023159"/>
    </source>
</evidence>
<feature type="domain" description="Calmodulin binding protein-like N-terminal" evidence="8">
    <location>
        <begin position="88"/>
        <end position="231"/>
    </location>
</feature>
<keyword evidence="4" id="KW-0238">DNA-binding</keyword>
<dbReference type="EMBL" id="CM000883">
    <property type="protein sequence ID" value="KQJ86375.1"/>
    <property type="molecule type" value="Genomic_DNA"/>
</dbReference>
<dbReference type="Gramene" id="KQJ86375">
    <property type="protein sequence ID" value="KQJ86375"/>
    <property type="gene ID" value="BRADI_4g05010v3"/>
</dbReference>
<dbReference type="AlphaFoldDB" id="I1IHM1"/>
<evidence type="ECO:0000313" key="12">
    <source>
        <dbReference type="EnsemblPlants" id="KQJ86375"/>
    </source>
</evidence>
<evidence type="ECO:0000256" key="7">
    <source>
        <dbReference type="ARBA" id="ARBA00023242"/>
    </source>
</evidence>
<dbReference type="InterPro" id="IPR046830">
    <property type="entry name" value="Calmod_bind_M"/>
</dbReference>
<reference evidence="12" key="3">
    <citation type="submission" date="2018-08" db="UniProtKB">
        <authorList>
            <consortium name="EnsemblPlants"/>
        </authorList>
    </citation>
    <scope>IDENTIFICATION</scope>
    <source>
        <strain evidence="12">cv. Bd21</strain>
    </source>
</reference>
<protein>
    <recommendedName>
        <fullName evidence="14">Calmodulin-binding protein</fullName>
    </recommendedName>
</protein>
<dbReference type="KEGG" id="bdi:100840844"/>
<dbReference type="GO" id="GO:0005516">
    <property type="term" value="F:calmodulin binding"/>
    <property type="evidence" value="ECO:0007669"/>
    <property type="project" value="InterPro"/>
</dbReference>
<dbReference type="InterPro" id="IPR012416">
    <property type="entry name" value="CBP60"/>
</dbReference>
<dbReference type="Pfam" id="PF20452">
    <property type="entry name" value="Calmod_bind_C"/>
    <property type="match status" value="1"/>
</dbReference>
<dbReference type="HOGENOM" id="CLU_031504_4_0_1"/>
<evidence type="ECO:0000256" key="2">
    <source>
        <dbReference type="ARBA" id="ARBA00007214"/>
    </source>
</evidence>
<reference evidence="11" key="2">
    <citation type="submission" date="2017-06" db="EMBL/GenBank/DDBJ databases">
        <title>WGS assembly of Brachypodium distachyon.</title>
        <authorList>
            <consortium name="The International Brachypodium Initiative"/>
            <person name="Lucas S."/>
            <person name="Harmon-Smith M."/>
            <person name="Lail K."/>
            <person name="Tice H."/>
            <person name="Grimwood J."/>
            <person name="Bruce D."/>
            <person name="Barry K."/>
            <person name="Shu S."/>
            <person name="Lindquist E."/>
            <person name="Wang M."/>
            <person name="Pitluck S."/>
            <person name="Vogel J.P."/>
            <person name="Garvin D.F."/>
            <person name="Mockler T.C."/>
            <person name="Schmutz J."/>
            <person name="Rokhsar D."/>
            <person name="Bevan M.W."/>
        </authorList>
    </citation>
    <scope>NUCLEOTIDE SEQUENCE</scope>
    <source>
        <strain evidence="11">Bd21</strain>
    </source>
</reference>
<organism evidence="11">
    <name type="scientific">Brachypodium distachyon</name>
    <name type="common">Purple false brome</name>
    <name type="synonym">Trachynia distachya</name>
    <dbReference type="NCBI Taxonomy" id="15368"/>
    <lineage>
        <taxon>Eukaryota</taxon>
        <taxon>Viridiplantae</taxon>
        <taxon>Streptophyta</taxon>
        <taxon>Embryophyta</taxon>
        <taxon>Tracheophyta</taxon>
        <taxon>Spermatophyta</taxon>
        <taxon>Magnoliopsida</taxon>
        <taxon>Liliopsida</taxon>
        <taxon>Poales</taxon>
        <taxon>Poaceae</taxon>
        <taxon>BOP clade</taxon>
        <taxon>Pooideae</taxon>
        <taxon>Stipodae</taxon>
        <taxon>Brachypodieae</taxon>
        <taxon>Brachypodium</taxon>
    </lineage>
</organism>
<dbReference type="InterPro" id="IPR046829">
    <property type="entry name" value="Calmod_bind_C"/>
</dbReference>
<comment type="similarity">
    <text evidence="2">Belongs to the plant ACBP60 protein family.</text>
</comment>
<dbReference type="GO" id="GO:0080142">
    <property type="term" value="P:regulation of salicylic acid biosynthetic process"/>
    <property type="evidence" value="ECO:0000318"/>
    <property type="project" value="GO_Central"/>
</dbReference>
<evidence type="ECO:0000313" key="13">
    <source>
        <dbReference type="Proteomes" id="UP000008810"/>
    </source>
</evidence>
<evidence type="ECO:0000256" key="4">
    <source>
        <dbReference type="ARBA" id="ARBA00023125"/>
    </source>
</evidence>
<evidence type="ECO:0000259" key="9">
    <source>
        <dbReference type="Pfam" id="PF20451"/>
    </source>
</evidence>
<feature type="domain" description="Calmodulin binding protein C-terminal" evidence="10">
    <location>
        <begin position="313"/>
        <end position="371"/>
    </location>
</feature>
<proteinExistence type="inferred from homology"/>
<keyword evidence="3" id="KW-0805">Transcription regulation</keyword>
<sequence length="560" mass="62670">MTAKRPLDGGAASRSPALKKRCRSFDLEVRGCRHLEELAGGVVRRLEAALESAISRIPEEVTKALTGFFSSAPSFCRMVVDPNRPTRYKLKFTNGLSNEVFTKKGICAVNGDSLKISLEEDNQQGNNIHLLSARIKVVVLDGDFNRDDKEYWTSEDFIRHIVRPRDKVGAVLTGELDLSLKNGEANLRDATFIDNSKFTRSGKFRLGVMVVGELSERVQEGITEPFTVKDRRGEGSKKHVTPSLDDDLWRLKKISKDGVLHEALKGSRIFCVKDFLRFYYKDEHALRKILHKATELGWTTIIDHAKLCDPGKEIYSFAAEGHNAILFFNSFYQIVGVTLGDYYTPFDGLNKTWQERVRQWSKVAYENLTCRQPDYEMDNGKPRAVDQGTYTGSSILEPKFVEGHISEQNFSERIVHETDHQQGTAGSHSKQCTLKRVGSIRVTQNEDEASFDFSFCLDADTEQHCVNTAANDIAGSVTLHCPTTVAKEITGSVLLRQASLTMGHDAYDVPFANNDPSVTQFDVSFPALSALADLPIYSRHSSFVERDCHETLLLSAEPAV</sequence>
<dbReference type="Pfam" id="PF20451">
    <property type="entry name" value="Calmod_bind_M"/>
    <property type="match status" value="1"/>
</dbReference>
<dbReference type="GO" id="GO:0003700">
    <property type="term" value="F:DNA-binding transcription factor activity"/>
    <property type="evidence" value="ECO:0000318"/>
    <property type="project" value="GO_Central"/>
</dbReference>
<feature type="domain" description="Calmodulin binding protein central" evidence="9">
    <location>
        <begin position="244"/>
        <end position="308"/>
    </location>
</feature>
<reference evidence="11 12" key="1">
    <citation type="journal article" date="2010" name="Nature">
        <title>Genome sequencing and analysis of the model grass Brachypodium distachyon.</title>
        <authorList>
            <consortium name="International Brachypodium Initiative"/>
        </authorList>
    </citation>
    <scope>NUCLEOTIDE SEQUENCE [LARGE SCALE GENOMIC DNA]</scope>
    <source>
        <strain evidence="11">Bd21</strain>
        <strain evidence="12">cv. Bd21</strain>
    </source>
</reference>
<dbReference type="Proteomes" id="UP000008810">
    <property type="component" value="Chromosome 4"/>
</dbReference>
<evidence type="ECO:0000256" key="1">
    <source>
        <dbReference type="ARBA" id="ARBA00004123"/>
    </source>
</evidence>
<dbReference type="Pfam" id="PF07887">
    <property type="entry name" value="Calmodulin_bind"/>
    <property type="match status" value="1"/>
</dbReference>
<dbReference type="GO" id="GO:0005634">
    <property type="term" value="C:nucleus"/>
    <property type="evidence" value="ECO:0000318"/>
    <property type="project" value="GO_Central"/>
</dbReference>
<dbReference type="OMA" id="KNGKPRQ"/>
<dbReference type="eggNOG" id="ENOG502QQ42">
    <property type="taxonomic scope" value="Eukaryota"/>
</dbReference>
<keyword evidence="5" id="KW-0010">Activator</keyword>
<evidence type="ECO:0008006" key="14">
    <source>
        <dbReference type="Google" id="ProtNLM"/>
    </source>
</evidence>
<dbReference type="GeneID" id="100840844"/>
<dbReference type="InterPro" id="IPR046831">
    <property type="entry name" value="Calmodulin_bind_N"/>
</dbReference>